<keyword evidence="5 9" id="KW-0812">Transmembrane</keyword>
<evidence type="ECO:0000313" key="11">
    <source>
        <dbReference type="EMBL" id="ARE88594.1"/>
    </source>
</evidence>
<evidence type="ECO:0000256" key="9">
    <source>
        <dbReference type="SAM" id="Phobius"/>
    </source>
</evidence>
<comment type="subcellular location">
    <subcellularLocation>
        <location evidence="1">Cell inner membrane</location>
        <topology evidence="1">Multi-pass membrane protein</topology>
    </subcellularLocation>
</comment>
<dbReference type="PANTHER" id="PTHR35011">
    <property type="entry name" value="2,3-DIKETO-L-GULONATE TRAP TRANSPORTER SMALL PERMEASE PROTEIN YIAM"/>
    <property type="match status" value="1"/>
</dbReference>
<dbReference type="AlphaFoldDB" id="A0AAC9RK55"/>
<evidence type="ECO:0000259" key="10">
    <source>
        <dbReference type="Pfam" id="PF04290"/>
    </source>
</evidence>
<comment type="similarity">
    <text evidence="8">Belongs to the TRAP transporter small permease family.</text>
</comment>
<keyword evidence="6 9" id="KW-1133">Transmembrane helix</keyword>
<evidence type="ECO:0000256" key="8">
    <source>
        <dbReference type="ARBA" id="ARBA00038436"/>
    </source>
</evidence>
<accession>A0AAC9RK55</accession>
<proteinExistence type="inferred from homology"/>
<reference evidence="11 12" key="1">
    <citation type="submission" date="2017-03" db="EMBL/GenBank/DDBJ databases">
        <title>Complete sequence of Clostridium formicaceticum DSM 92.</title>
        <authorList>
            <person name="Poehlein A."/>
            <person name="Karl M."/>
            <person name="Bengelsdorf F.R."/>
            <person name="Duerre P."/>
            <person name="Daniel R."/>
        </authorList>
    </citation>
    <scope>NUCLEOTIDE SEQUENCE [LARGE SCALE GENOMIC DNA]</scope>
    <source>
        <strain evidence="11 12">DSM 92</strain>
    </source>
</reference>
<evidence type="ECO:0000256" key="2">
    <source>
        <dbReference type="ARBA" id="ARBA00022448"/>
    </source>
</evidence>
<feature type="domain" description="Tripartite ATP-independent periplasmic transporters DctQ component" evidence="10">
    <location>
        <begin position="23"/>
        <end position="150"/>
    </location>
</feature>
<dbReference type="GO" id="GO:0015740">
    <property type="term" value="P:C4-dicarboxylate transport"/>
    <property type="evidence" value="ECO:0007669"/>
    <property type="project" value="TreeGrafter"/>
</dbReference>
<dbReference type="PANTHER" id="PTHR35011:SF2">
    <property type="entry name" value="2,3-DIKETO-L-GULONATE TRAP TRANSPORTER SMALL PERMEASE PROTEIN YIAM"/>
    <property type="match status" value="1"/>
</dbReference>
<name>A0AAC9RK55_9CLOT</name>
<keyword evidence="3" id="KW-1003">Cell membrane</keyword>
<dbReference type="RefSeq" id="WP_081562131.1">
    <property type="nucleotide sequence ID" value="NZ_CP017603.1"/>
</dbReference>
<evidence type="ECO:0000256" key="5">
    <source>
        <dbReference type="ARBA" id="ARBA00022692"/>
    </source>
</evidence>
<dbReference type="InterPro" id="IPR055348">
    <property type="entry name" value="DctQ"/>
</dbReference>
<evidence type="ECO:0000256" key="7">
    <source>
        <dbReference type="ARBA" id="ARBA00023136"/>
    </source>
</evidence>
<dbReference type="InterPro" id="IPR007387">
    <property type="entry name" value="TRAP_DctQ"/>
</dbReference>
<evidence type="ECO:0000256" key="4">
    <source>
        <dbReference type="ARBA" id="ARBA00022519"/>
    </source>
</evidence>
<keyword evidence="7 9" id="KW-0472">Membrane</keyword>
<protein>
    <submittedName>
        <fullName evidence="11">Sialic acid TRAP transporter permease protein SiaT</fullName>
    </submittedName>
</protein>
<evidence type="ECO:0000256" key="3">
    <source>
        <dbReference type="ARBA" id="ARBA00022475"/>
    </source>
</evidence>
<dbReference type="Proteomes" id="UP000192478">
    <property type="component" value="Chromosome"/>
</dbReference>
<feature type="transmembrane region" description="Helical" evidence="9">
    <location>
        <begin position="122"/>
        <end position="140"/>
    </location>
</feature>
<feature type="transmembrane region" description="Helical" evidence="9">
    <location>
        <begin position="42"/>
        <end position="63"/>
    </location>
</feature>
<dbReference type="GO" id="GO:0022857">
    <property type="term" value="F:transmembrane transporter activity"/>
    <property type="evidence" value="ECO:0007669"/>
    <property type="project" value="TreeGrafter"/>
</dbReference>
<dbReference type="EMBL" id="CP020559">
    <property type="protein sequence ID" value="ARE88594.1"/>
    <property type="molecule type" value="Genomic_DNA"/>
</dbReference>
<feature type="transmembrane region" description="Helical" evidence="9">
    <location>
        <begin position="12"/>
        <end position="36"/>
    </location>
</feature>
<keyword evidence="4" id="KW-0997">Cell inner membrane</keyword>
<evidence type="ECO:0000256" key="6">
    <source>
        <dbReference type="ARBA" id="ARBA00022989"/>
    </source>
</evidence>
<feature type="transmembrane region" description="Helical" evidence="9">
    <location>
        <begin position="88"/>
        <end position="110"/>
    </location>
</feature>
<organism evidence="11 12">
    <name type="scientific">Clostridium formicaceticum</name>
    <dbReference type="NCBI Taxonomy" id="1497"/>
    <lineage>
        <taxon>Bacteria</taxon>
        <taxon>Bacillati</taxon>
        <taxon>Bacillota</taxon>
        <taxon>Clostridia</taxon>
        <taxon>Eubacteriales</taxon>
        <taxon>Clostridiaceae</taxon>
        <taxon>Clostridium</taxon>
    </lineage>
</organism>
<dbReference type="GO" id="GO:0005886">
    <property type="term" value="C:plasma membrane"/>
    <property type="evidence" value="ECO:0007669"/>
    <property type="project" value="UniProtKB-SubCell"/>
</dbReference>
<sequence>MKAVLNAIKKIETFIGVMFIILIVLLVFTAAVVRWVGFPIAWSIDVAQLLFGWVVFLGADIALKNDSHIGVDMIINKFPFKVRKTVKIINYICIQVFLLIIVYYGVSLSIENYQRLFNTLKLSYSYATISVPVGSALMFITMCEKLKRVITEEEDHVSLPDKSAW</sequence>
<evidence type="ECO:0000256" key="1">
    <source>
        <dbReference type="ARBA" id="ARBA00004429"/>
    </source>
</evidence>
<gene>
    <name evidence="11" type="primary">siaT_9</name>
    <name evidence="11" type="ORF">CLFO_30000</name>
</gene>
<dbReference type="Pfam" id="PF04290">
    <property type="entry name" value="DctQ"/>
    <property type="match status" value="1"/>
</dbReference>
<keyword evidence="2" id="KW-0813">Transport</keyword>
<evidence type="ECO:0000313" key="12">
    <source>
        <dbReference type="Proteomes" id="UP000192478"/>
    </source>
</evidence>